<dbReference type="Ensembl" id="ENSOABT00000075822.1">
    <property type="protein sequence ID" value="ENSOABP00000064320.1"/>
    <property type="gene ID" value="ENSOABG00000038141.1"/>
</dbReference>
<dbReference type="InterPro" id="IPR012337">
    <property type="entry name" value="RNaseH-like_sf"/>
</dbReference>
<name>A0AAZ1X9M0_OREAU</name>
<dbReference type="AlphaFoldDB" id="A0AAZ1X9M0"/>
<proteinExistence type="predicted"/>
<sequence>MDNAANNILALQLNEWTCLQCFGHHLHLAIERNLKLPQVERAVGVCKRLVSAFSNSWKRQRELAKVQAELGLPAHQLITDTRTRWGSLQNMINRVIEQEKALSQVLRADKKTRHLVLTWQDMDVLESLNKALSPLTEFTDALSGEHYTSVSYLKAVLHLFNTQVLKPQDDDTQLTTTIKEGILNYLNDKYDDQTKEELLDMASFVDPRFKTTYIKEEKVANIKTRVMSELENLVAEQTASAEAAPLPSAGASKDDPEVCAKRQRKSLSSYFKKTTQCQTAPLSTRDSVEKELNQYLRTLEACPETNPLDWWKQHEAHFPLLAKLAEKYLCIPATSAPSEWAFSTSGNTVTCQRSALKPERVDQLVFLALNLEKQFPEIQQDGANVLKHCFAKLIFVRCNSFLECIVCLL</sequence>
<dbReference type="GO" id="GO:0046983">
    <property type="term" value="F:protein dimerization activity"/>
    <property type="evidence" value="ECO:0007669"/>
    <property type="project" value="InterPro"/>
</dbReference>
<evidence type="ECO:0000259" key="1">
    <source>
        <dbReference type="Pfam" id="PF05699"/>
    </source>
</evidence>
<accession>A0AAZ1X9M0</accession>
<dbReference type="RefSeq" id="XP_039462550.1">
    <property type="nucleotide sequence ID" value="XM_039606616.1"/>
</dbReference>
<reference evidence="3" key="1">
    <citation type="submission" date="2020-03" db="EMBL/GenBank/DDBJ databases">
        <title>Evolution of repeat sequences and sex chromosomes of tilapia species revealed by chromosome-level genomes.</title>
        <authorList>
            <person name="Xu L."/>
            <person name="Tao W."/>
            <person name="Wang D."/>
            <person name="Zhou Q."/>
        </authorList>
    </citation>
    <scope>NUCLEOTIDE SEQUENCE [LARGE SCALE GENOMIC DNA]</scope>
    <source>
        <strain evidence="3">Israel</strain>
    </source>
</reference>
<dbReference type="InterPro" id="IPR052035">
    <property type="entry name" value="ZnF_BED_domain_contain"/>
</dbReference>
<gene>
    <name evidence="2" type="primary">LOC120436156</name>
</gene>
<feature type="domain" description="HAT C-terminal dimerisation" evidence="1">
    <location>
        <begin position="291"/>
        <end position="369"/>
    </location>
</feature>
<evidence type="ECO:0000313" key="3">
    <source>
        <dbReference type="Proteomes" id="UP000472276"/>
    </source>
</evidence>
<protein>
    <recommendedName>
        <fullName evidence="1">HAT C-terminal dimerisation domain-containing protein</fullName>
    </recommendedName>
</protein>
<dbReference type="GeneID" id="120436156"/>
<organism evidence="2 3">
    <name type="scientific">Oreochromis aureus</name>
    <name type="common">Israeli tilapia</name>
    <name type="synonym">Chromis aureus</name>
    <dbReference type="NCBI Taxonomy" id="47969"/>
    <lineage>
        <taxon>Eukaryota</taxon>
        <taxon>Metazoa</taxon>
        <taxon>Chordata</taxon>
        <taxon>Craniata</taxon>
        <taxon>Vertebrata</taxon>
        <taxon>Euteleostomi</taxon>
        <taxon>Actinopterygii</taxon>
        <taxon>Neopterygii</taxon>
        <taxon>Teleostei</taxon>
        <taxon>Neoteleostei</taxon>
        <taxon>Acanthomorphata</taxon>
        <taxon>Ovalentaria</taxon>
        <taxon>Cichlomorphae</taxon>
        <taxon>Cichliformes</taxon>
        <taxon>Cichlidae</taxon>
        <taxon>African cichlids</taxon>
        <taxon>Pseudocrenilabrinae</taxon>
        <taxon>Oreochromini</taxon>
        <taxon>Oreochromis</taxon>
    </lineage>
</organism>
<reference evidence="2" key="3">
    <citation type="submission" date="2025-09" db="UniProtKB">
        <authorList>
            <consortium name="Ensembl"/>
        </authorList>
    </citation>
    <scope>IDENTIFICATION</scope>
</reference>
<reference evidence="2" key="2">
    <citation type="submission" date="2025-08" db="UniProtKB">
        <authorList>
            <consortium name="Ensembl"/>
        </authorList>
    </citation>
    <scope>IDENTIFICATION</scope>
</reference>
<dbReference type="SUPFAM" id="SSF53098">
    <property type="entry name" value="Ribonuclease H-like"/>
    <property type="match status" value="1"/>
</dbReference>
<dbReference type="PANTHER" id="PTHR46481">
    <property type="entry name" value="ZINC FINGER BED DOMAIN-CONTAINING PROTEIN 4"/>
    <property type="match status" value="1"/>
</dbReference>
<dbReference type="Proteomes" id="UP000472276">
    <property type="component" value="Unassembled WGS sequence"/>
</dbReference>
<dbReference type="Pfam" id="PF05699">
    <property type="entry name" value="Dimer_Tnp_hAT"/>
    <property type="match status" value="1"/>
</dbReference>
<dbReference type="PANTHER" id="PTHR46481:SF9">
    <property type="entry name" value="ZINC FINGER BED DOMAIN-CONTAINING PROTEIN 1-LIKE"/>
    <property type="match status" value="1"/>
</dbReference>
<keyword evidence="3" id="KW-1185">Reference proteome</keyword>
<evidence type="ECO:0000313" key="2">
    <source>
        <dbReference type="Ensembl" id="ENSOABP00000064320.1"/>
    </source>
</evidence>
<dbReference type="KEGG" id="oau:120436156"/>
<dbReference type="InterPro" id="IPR008906">
    <property type="entry name" value="HATC_C_dom"/>
</dbReference>